<name>A0A9W9BL99_9HYPO</name>
<dbReference type="Proteomes" id="UP001140511">
    <property type="component" value="Unassembled WGS sequence"/>
</dbReference>
<keyword evidence="3" id="KW-1185">Reference proteome</keyword>
<gene>
    <name evidence="2" type="ORF">T069G_03349</name>
</gene>
<evidence type="ECO:0000256" key="1">
    <source>
        <dbReference type="SAM" id="MobiDB-lite"/>
    </source>
</evidence>
<evidence type="ECO:0000313" key="2">
    <source>
        <dbReference type="EMBL" id="KAJ4862395.1"/>
    </source>
</evidence>
<proteinExistence type="predicted"/>
<dbReference type="GeneID" id="80865247"/>
<feature type="compositionally biased region" description="Polar residues" evidence="1">
    <location>
        <begin position="218"/>
        <end position="229"/>
    </location>
</feature>
<dbReference type="RefSeq" id="XP_056031451.1">
    <property type="nucleotide sequence ID" value="XM_056170559.1"/>
</dbReference>
<organism evidence="2 3">
    <name type="scientific">Trichoderma breve</name>
    <dbReference type="NCBI Taxonomy" id="2034170"/>
    <lineage>
        <taxon>Eukaryota</taxon>
        <taxon>Fungi</taxon>
        <taxon>Dikarya</taxon>
        <taxon>Ascomycota</taxon>
        <taxon>Pezizomycotina</taxon>
        <taxon>Sordariomycetes</taxon>
        <taxon>Hypocreomycetidae</taxon>
        <taxon>Hypocreales</taxon>
        <taxon>Hypocreaceae</taxon>
        <taxon>Trichoderma</taxon>
    </lineage>
</organism>
<protein>
    <submittedName>
        <fullName evidence="2">Uncharacterized protein</fullName>
    </submittedName>
</protein>
<dbReference type="AlphaFoldDB" id="A0A9W9BL99"/>
<comment type="caution">
    <text evidence="2">The sequence shown here is derived from an EMBL/GenBank/DDBJ whole genome shotgun (WGS) entry which is preliminary data.</text>
</comment>
<evidence type="ECO:0000313" key="3">
    <source>
        <dbReference type="Proteomes" id="UP001140511"/>
    </source>
</evidence>
<accession>A0A9W9BL99</accession>
<sequence length="348" mass="37872">MDGFGACEHAVKLSAHLRYSYVFASNAYGWVVGILRLVEEPCLVLSCAGSGWLSPANGLDWQAVAGNGSTAQAQKTSSQRQFALSQRVSGPPCRAPAVATLLLKRKTEKPTIAALDGKMRTWRPPLAEIGTGRHALAIYWLNSGHGERYCYRHCAWAWDDAKQHKTQYLVRAGSPLSLRYHSNATVPAAIRAPSLLVPPLTPSRSLEPLANLDKHSTHTLTPPKNSPSRPCTPDHPRPGSAKPSRLKAIISLEPSPFFGRYVVAVVASPLHRPPDRDRIALTNCLGADTGCLLPRIAATTIWRHGRFLAFAFLSARTCDQKEHGRPSSNSLNLQFCLSGASQLLANPR</sequence>
<reference evidence="2" key="1">
    <citation type="submission" date="2022-09" db="EMBL/GenBank/DDBJ databases">
        <title>Chromosome-level assembly of Trichoderma breve T069, a fungus used in development of biopesticide product.</title>
        <authorList>
            <person name="Lin R."/>
            <person name="Liu T."/>
        </authorList>
    </citation>
    <scope>NUCLEOTIDE SEQUENCE</scope>
    <source>
        <strain evidence="2">T069</strain>
    </source>
</reference>
<feature type="region of interest" description="Disordered" evidence="1">
    <location>
        <begin position="214"/>
        <end position="244"/>
    </location>
</feature>
<dbReference type="EMBL" id="JAOPEN010000002">
    <property type="protein sequence ID" value="KAJ4862395.1"/>
    <property type="molecule type" value="Genomic_DNA"/>
</dbReference>